<keyword evidence="3" id="KW-0732">Signal</keyword>
<dbReference type="Pfam" id="PF13407">
    <property type="entry name" value="Peripla_BP_4"/>
    <property type="match status" value="1"/>
</dbReference>
<reference evidence="6" key="1">
    <citation type="submission" date="2016-05" db="EMBL/GenBank/DDBJ databases">
        <title>Paenibacillus oryzae. sp. nov., isolated from the rice root.</title>
        <authorList>
            <person name="Zhang J."/>
            <person name="Zhang X."/>
        </authorList>
    </citation>
    <scope>NUCLEOTIDE SEQUENCE [LARGE SCALE GENOMIC DNA]</scope>
    <source>
        <strain evidence="6">KCTC13222</strain>
    </source>
</reference>
<dbReference type="CDD" id="cd20006">
    <property type="entry name" value="PBP1_ABC_sugar_binding-like"/>
    <property type="match status" value="1"/>
</dbReference>
<accession>A0A1C1A641</accession>
<evidence type="ECO:0000259" key="4">
    <source>
        <dbReference type="Pfam" id="PF13407"/>
    </source>
</evidence>
<comment type="caution">
    <text evidence="5">The sequence shown here is derived from an EMBL/GenBank/DDBJ whole genome shotgun (WGS) entry which is preliminary data.</text>
</comment>
<evidence type="ECO:0000313" key="6">
    <source>
        <dbReference type="Proteomes" id="UP000093309"/>
    </source>
</evidence>
<dbReference type="InterPro" id="IPR025997">
    <property type="entry name" value="SBP_2_dom"/>
</dbReference>
<organism evidence="5 6">
    <name type="scientific">Paenibacillus pectinilyticus</name>
    <dbReference type="NCBI Taxonomy" id="512399"/>
    <lineage>
        <taxon>Bacteria</taxon>
        <taxon>Bacillati</taxon>
        <taxon>Bacillota</taxon>
        <taxon>Bacilli</taxon>
        <taxon>Bacillales</taxon>
        <taxon>Paenibacillaceae</taxon>
        <taxon>Paenibacillus</taxon>
    </lineage>
</organism>
<dbReference type="PANTHER" id="PTHR46847:SF1">
    <property type="entry name" value="D-ALLOSE-BINDING PERIPLASMIC PROTEIN-RELATED"/>
    <property type="match status" value="1"/>
</dbReference>
<dbReference type="PANTHER" id="PTHR46847">
    <property type="entry name" value="D-ALLOSE-BINDING PERIPLASMIC PROTEIN-RELATED"/>
    <property type="match status" value="1"/>
</dbReference>
<dbReference type="GO" id="GO:0030246">
    <property type="term" value="F:carbohydrate binding"/>
    <property type="evidence" value="ECO:0007669"/>
    <property type="project" value="UniProtKB-ARBA"/>
</dbReference>
<gene>
    <name evidence="5" type="ORF">A8709_10420</name>
</gene>
<dbReference type="STRING" id="512399.A8709_10420"/>
<dbReference type="OrthoDB" id="6196975at2"/>
<comment type="similarity">
    <text evidence="2">Belongs to the bacterial solute-binding protein 2 family.</text>
</comment>
<dbReference type="SUPFAM" id="SSF53822">
    <property type="entry name" value="Periplasmic binding protein-like I"/>
    <property type="match status" value="1"/>
</dbReference>
<name>A0A1C1A641_9BACL</name>
<dbReference type="InterPro" id="IPR028082">
    <property type="entry name" value="Peripla_BP_I"/>
</dbReference>
<dbReference type="EMBL" id="LYPC01000012">
    <property type="protein sequence ID" value="OCT16023.1"/>
    <property type="molecule type" value="Genomic_DNA"/>
</dbReference>
<dbReference type="AlphaFoldDB" id="A0A1C1A641"/>
<comment type="subcellular location">
    <subcellularLocation>
        <location evidence="1">Cell envelope</location>
    </subcellularLocation>
</comment>
<proteinExistence type="inferred from homology"/>
<dbReference type="RefSeq" id="WP_065851540.1">
    <property type="nucleotide sequence ID" value="NZ_LYPC01000012.1"/>
</dbReference>
<protein>
    <recommendedName>
        <fullName evidence="4">Periplasmic binding protein domain-containing protein</fullName>
    </recommendedName>
</protein>
<sequence>MKIRVGAVVITLAASILLTLGYSVVAKSLSAKEETIILIPKTIDSRVEFWQVLNQGVFAAAKEYNAEIKIMGTASESQIDEQIKIVEQAIAEKPKAIILAATDYNRLVPVARRVIDAGITLITVDSGLEGGVSTSLIATDNYAAGRKAVETMRSYVQESATYAIVSFVKTSNTQMDRENGVRDGLKSDTSIKLLDTLYSNGSEDKAYELTKELLQEHSEIRGIFGLNEPSTMGAARALKELDPDRRIKLVGFDSSMNEISFLESGILQGTVVQKPFNMGYLAVKTALQAHRGETVKHMMDTGSEVITKENMYTNENQKLLFPFVGK</sequence>
<evidence type="ECO:0000256" key="2">
    <source>
        <dbReference type="ARBA" id="ARBA00007639"/>
    </source>
</evidence>
<evidence type="ECO:0000313" key="5">
    <source>
        <dbReference type="EMBL" id="OCT16023.1"/>
    </source>
</evidence>
<evidence type="ECO:0000256" key="3">
    <source>
        <dbReference type="ARBA" id="ARBA00022729"/>
    </source>
</evidence>
<evidence type="ECO:0000256" key="1">
    <source>
        <dbReference type="ARBA" id="ARBA00004196"/>
    </source>
</evidence>
<dbReference type="GO" id="GO:0030313">
    <property type="term" value="C:cell envelope"/>
    <property type="evidence" value="ECO:0007669"/>
    <property type="project" value="UniProtKB-SubCell"/>
</dbReference>
<dbReference type="Proteomes" id="UP000093309">
    <property type="component" value="Unassembled WGS sequence"/>
</dbReference>
<feature type="domain" description="Periplasmic binding protein" evidence="4">
    <location>
        <begin position="38"/>
        <end position="293"/>
    </location>
</feature>
<dbReference type="Gene3D" id="3.40.50.2300">
    <property type="match status" value="2"/>
</dbReference>
<keyword evidence="6" id="KW-1185">Reference proteome</keyword>